<dbReference type="RefSeq" id="WP_060918275.1">
    <property type="nucleotide sequence ID" value="NZ_KQ960093.1"/>
</dbReference>
<dbReference type="PATRIC" id="fig|157687.3.peg.1643"/>
<dbReference type="Proteomes" id="UP000070483">
    <property type="component" value="Unassembled WGS sequence"/>
</dbReference>
<protein>
    <submittedName>
        <fullName evidence="1">Uncharacterized protein</fullName>
    </submittedName>
</protein>
<name>A0A134A5K6_9FUSO</name>
<organism evidence="1 2">
    <name type="scientific">Leptotrichia wadei</name>
    <dbReference type="NCBI Taxonomy" id="157687"/>
    <lineage>
        <taxon>Bacteria</taxon>
        <taxon>Fusobacteriati</taxon>
        <taxon>Fusobacteriota</taxon>
        <taxon>Fusobacteriia</taxon>
        <taxon>Fusobacteriales</taxon>
        <taxon>Leptotrichiaceae</taxon>
        <taxon>Leptotrichia</taxon>
    </lineage>
</organism>
<evidence type="ECO:0000313" key="1">
    <source>
        <dbReference type="EMBL" id="KXB62993.1"/>
    </source>
</evidence>
<dbReference type="AlphaFoldDB" id="A0A134A5K6"/>
<comment type="caution">
    <text evidence="1">The sequence shown here is derived from an EMBL/GenBank/DDBJ whole genome shotgun (WGS) entry which is preliminary data.</text>
</comment>
<dbReference type="STRING" id="157687.HMPREF3180_01650"/>
<gene>
    <name evidence="1" type="ORF">HMPREF3180_01650</name>
</gene>
<evidence type="ECO:0000313" key="2">
    <source>
        <dbReference type="Proteomes" id="UP000070483"/>
    </source>
</evidence>
<proteinExistence type="predicted"/>
<sequence length="184" mass="22548">MKNWELTDTDFYDDNYEEYEYARKIMWKNHEIEIILICNNENKVSEEEIEEIVDKIMENKDYWDKKCKNLFADEFVDWFNEEEWVKPEYAEIYYETKSIDEVEKKLLKIIGKEDTEEIMKNNFLTKEAFKKLLDNEDMEIIIDYSEVEENSNFTIAMHEKLFFVDKIFYACCNFNGEIDEYYMG</sequence>
<accession>A0A134A5K6</accession>
<keyword evidence="2" id="KW-1185">Reference proteome</keyword>
<dbReference type="OrthoDB" id="80063at2"/>
<reference evidence="2" key="1">
    <citation type="submission" date="2016-01" db="EMBL/GenBank/DDBJ databases">
        <authorList>
            <person name="Mitreva M."/>
            <person name="Pepin K.H."/>
            <person name="Mihindukulasuriya K.A."/>
            <person name="Fulton R."/>
            <person name="Fronick C."/>
            <person name="O'Laughlin M."/>
            <person name="Miner T."/>
            <person name="Herter B."/>
            <person name="Rosa B.A."/>
            <person name="Cordes M."/>
            <person name="Tomlinson C."/>
            <person name="Wollam A."/>
            <person name="Palsikar V.B."/>
            <person name="Mardis E.R."/>
            <person name="Wilson R.K."/>
        </authorList>
    </citation>
    <scope>NUCLEOTIDE SEQUENCE [LARGE SCALE GENOMIC DNA]</scope>
    <source>
        <strain evidence="2">KA00185</strain>
    </source>
</reference>
<dbReference type="EMBL" id="LSDD01000117">
    <property type="protein sequence ID" value="KXB62993.1"/>
    <property type="molecule type" value="Genomic_DNA"/>
</dbReference>